<dbReference type="EMBL" id="JBGCUO010000002">
    <property type="protein sequence ID" value="MEY1663015.1"/>
    <property type="molecule type" value="Genomic_DNA"/>
</dbReference>
<dbReference type="Pfam" id="PF04367">
    <property type="entry name" value="DUF502"/>
    <property type="match status" value="1"/>
</dbReference>
<dbReference type="Proteomes" id="UP001562065">
    <property type="component" value="Unassembled WGS sequence"/>
</dbReference>
<dbReference type="PANTHER" id="PTHR31876:SF26">
    <property type="entry name" value="PROTEIN LIKE COV 2"/>
    <property type="match status" value="1"/>
</dbReference>
<name>A0ABV4AMV2_9GAMM</name>
<keyword evidence="1" id="KW-0812">Transmembrane</keyword>
<comment type="caution">
    <text evidence="2">The sequence shown here is derived from an EMBL/GenBank/DDBJ whole genome shotgun (WGS) entry which is preliminary data.</text>
</comment>
<reference evidence="2 3" key="1">
    <citation type="submission" date="2024-07" db="EMBL/GenBank/DDBJ databases">
        <authorList>
            <person name="Ren Q."/>
        </authorList>
    </citation>
    <scope>NUCLEOTIDE SEQUENCE [LARGE SCALE GENOMIC DNA]</scope>
    <source>
        <strain evidence="2 3">REN37</strain>
    </source>
</reference>
<keyword evidence="1" id="KW-0472">Membrane</keyword>
<dbReference type="InterPro" id="IPR007462">
    <property type="entry name" value="COV1-like"/>
</dbReference>
<keyword evidence="3" id="KW-1185">Reference proteome</keyword>
<protein>
    <submittedName>
        <fullName evidence="2">DUF502 domain-containing protein</fullName>
    </submittedName>
</protein>
<dbReference type="PANTHER" id="PTHR31876">
    <property type="entry name" value="COV-LIKE PROTEIN 1"/>
    <property type="match status" value="1"/>
</dbReference>
<dbReference type="RefSeq" id="WP_369456284.1">
    <property type="nucleotide sequence ID" value="NZ_JBGCUO010000002.1"/>
</dbReference>
<keyword evidence="1" id="KW-1133">Transmembrane helix</keyword>
<evidence type="ECO:0000313" key="3">
    <source>
        <dbReference type="Proteomes" id="UP001562065"/>
    </source>
</evidence>
<accession>A0ABV4AMV2</accession>
<evidence type="ECO:0000313" key="2">
    <source>
        <dbReference type="EMBL" id="MEY1663015.1"/>
    </source>
</evidence>
<feature type="transmembrane region" description="Helical" evidence="1">
    <location>
        <begin position="12"/>
        <end position="36"/>
    </location>
</feature>
<feature type="transmembrane region" description="Helical" evidence="1">
    <location>
        <begin position="63"/>
        <end position="89"/>
    </location>
</feature>
<evidence type="ECO:0000256" key="1">
    <source>
        <dbReference type="SAM" id="Phobius"/>
    </source>
</evidence>
<organism evidence="2 3">
    <name type="scientific">Isoalcanivorax beigongshangi</name>
    <dbReference type="NCBI Taxonomy" id="3238810"/>
    <lineage>
        <taxon>Bacteria</taxon>
        <taxon>Pseudomonadati</taxon>
        <taxon>Pseudomonadota</taxon>
        <taxon>Gammaproteobacteria</taxon>
        <taxon>Oceanospirillales</taxon>
        <taxon>Alcanivoracaceae</taxon>
        <taxon>Isoalcanivorax</taxon>
    </lineage>
</organism>
<proteinExistence type="predicted"/>
<sequence length="223" mass="24450">MSLFQRIKRFVGSALLGGLVVLLPLAVVGFLFRWLYGVTTEIAAPLIHYVVQEWHWHPTVADWVGILALVLVCFLVGNLVATRLGHWFWNAMETRIMARLPGYRAVREVVSQLLGNNEDSPFRRGEVARVWIYGRGADVSVLGLVTARFPDGQLTVFVPTGPNPTTGFIYLVEPGVVTLCPDISVEQMMKVVVACGAGSQRLFPTDSAAAALRADAGATEEER</sequence>
<gene>
    <name evidence="2" type="ORF">AB5I84_12710</name>
</gene>